<organism evidence="2 3">
    <name type="scientific">Symbiodinium natans</name>
    <dbReference type="NCBI Taxonomy" id="878477"/>
    <lineage>
        <taxon>Eukaryota</taxon>
        <taxon>Sar</taxon>
        <taxon>Alveolata</taxon>
        <taxon>Dinophyceae</taxon>
        <taxon>Suessiales</taxon>
        <taxon>Symbiodiniaceae</taxon>
        <taxon>Symbiodinium</taxon>
    </lineage>
</organism>
<evidence type="ECO:0000313" key="3">
    <source>
        <dbReference type="Proteomes" id="UP000604046"/>
    </source>
</evidence>
<dbReference type="EMBL" id="CAJNDS010000846">
    <property type="protein sequence ID" value="CAE7237234.1"/>
    <property type="molecule type" value="Genomic_DNA"/>
</dbReference>
<accession>A0A812KZ78</accession>
<dbReference type="AlphaFoldDB" id="A0A812KZ78"/>
<gene>
    <name evidence="2" type="ORF">SNAT2548_LOCUS10294</name>
</gene>
<proteinExistence type="predicted"/>
<keyword evidence="3" id="KW-1185">Reference proteome</keyword>
<feature type="region of interest" description="Disordered" evidence="1">
    <location>
        <begin position="46"/>
        <end position="90"/>
    </location>
</feature>
<comment type="caution">
    <text evidence="2">The sequence shown here is derived from an EMBL/GenBank/DDBJ whole genome shotgun (WGS) entry which is preliminary data.</text>
</comment>
<sequence length="90" mass="10453">MDLKEKEVNGEWLTEERMVKRWKYNQSIPEFFVEVSTKESIKQSELVRQREETDMGVAESATAPEGPRLLELTDESNQTPKPEQVGQKAR</sequence>
<protein>
    <submittedName>
        <fullName evidence="2">Uncharacterized protein</fullName>
    </submittedName>
</protein>
<name>A0A812KZ78_9DINO</name>
<reference evidence="2" key="1">
    <citation type="submission" date="2021-02" db="EMBL/GenBank/DDBJ databases">
        <authorList>
            <person name="Dougan E. K."/>
            <person name="Rhodes N."/>
            <person name="Thang M."/>
            <person name="Chan C."/>
        </authorList>
    </citation>
    <scope>NUCLEOTIDE SEQUENCE</scope>
</reference>
<evidence type="ECO:0000256" key="1">
    <source>
        <dbReference type="SAM" id="MobiDB-lite"/>
    </source>
</evidence>
<dbReference type="Proteomes" id="UP000604046">
    <property type="component" value="Unassembled WGS sequence"/>
</dbReference>
<dbReference type="OrthoDB" id="446401at2759"/>
<evidence type="ECO:0000313" key="2">
    <source>
        <dbReference type="EMBL" id="CAE7237234.1"/>
    </source>
</evidence>